<feature type="transmembrane region" description="Helical" evidence="1">
    <location>
        <begin position="6"/>
        <end position="22"/>
    </location>
</feature>
<dbReference type="AlphaFoldDB" id="A0A0E9W116"/>
<name>A0A0E9W116_ANGAN</name>
<evidence type="ECO:0000256" key="1">
    <source>
        <dbReference type="SAM" id="Phobius"/>
    </source>
</evidence>
<keyword evidence="1" id="KW-1133">Transmembrane helix</keyword>
<sequence>MSKHPMAWPLAFLVLTSLSLCLS</sequence>
<reference evidence="2" key="2">
    <citation type="journal article" date="2015" name="Fish Shellfish Immunol.">
        <title>Early steps in the European eel (Anguilla anguilla)-Vibrio vulnificus interaction in the gills: Role of the RtxA13 toxin.</title>
        <authorList>
            <person name="Callol A."/>
            <person name="Pajuelo D."/>
            <person name="Ebbesson L."/>
            <person name="Teles M."/>
            <person name="MacKenzie S."/>
            <person name="Amaro C."/>
        </authorList>
    </citation>
    <scope>NUCLEOTIDE SEQUENCE</scope>
</reference>
<protein>
    <submittedName>
        <fullName evidence="2">Uncharacterized protein</fullName>
    </submittedName>
</protein>
<reference evidence="2" key="1">
    <citation type="submission" date="2014-11" db="EMBL/GenBank/DDBJ databases">
        <authorList>
            <person name="Amaro Gonzalez C."/>
        </authorList>
    </citation>
    <scope>NUCLEOTIDE SEQUENCE</scope>
</reference>
<keyword evidence="1" id="KW-0812">Transmembrane</keyword>
<organism evidence="2">
    <name type="scientific">Anguilla anguilla</name>
    <name type="common">European freshwater eel</name>
    <name type="synonym">Muraena anguilla</name>
    <dbReference type="NCBI Taxonomy" id="7936"/>
    <lineage>
        <taxon>Eukaryota</taxon>
        <taxon>Metazoa</taxon>
        <taxon>Chordata</taxon>
        <taxon>Craniata</taxon>
        <taxon>Vertebrata</taxon>
        <taxon>Euteleostomi</taxon>
        <taxon>Actinopterygii</taxon>
        <taxon>Neopterygii</taxon>
        <taxon>Teleostei</taxon>
        <taxon>Anguilliformes</taxon>
        <taxon>Anguillidae</taxon>
        <taxon>Anguilla</taxon>
    </lineage>
</organism>
<dbReference type="EMBL" id="GBXM01025352">
    <property type="protein sequence ID" value="JAH83225.1"/>
    <property type="molecule type" value="Transcribed_RNA"/>
</dbReference>
<evidence type="ECO:0000313" key="2">
    <source>
        <dbReference type="EMBL" id="JAH83225.1"/>
    </source>
</evidence>
<accession>A0A0E9W116</accession>
<proteinExistence type="predicted"/>
<keyword evidence="1" id="KW-0472">Membrane</keyword>